<dbReference type="Pfam" id="PF00665">
    <property type="entry name" value="rve"/>
    <property type="match status" value="1"/>
</dbReference>
<dbReference type="PANTHER" id="PTHR46889:SF4">
    <property type="entry name" value="TRANSPOSASE INSO FOR INSERTION SEQUENCE ELEMENT IS911B-RELATED"/>
    <property type="match status" value="1"/>
</dbReference>
<feature type="domain" description="Integrase catalytic" evidence="1">
    <location>
        <begin position="45"/>
        <end position="209"/>
    </location>
</feature>
<dbReference type="Pfam" id="PF13333">
    <property type="entry name" value="rve_2"/>
    <property type="match status" value="1"/>
</dbReference>
<dbReference type="InterPro" id="IPR036397">
    <property type="entry name" value="RNaseH_sf"/>
</dbReference>
<dbReference type="PANTHER" id="PTHR46889">
    <property type="entry name" value="TRANSPOSASE INSF FOR INSERTION SEQUENCE IS3B-RELATED"/>
    <property type="match status" value="1"/>
</dbReference>
<dbReference type="PROSITE" id="PS50994">
    <property type="entry name" value="INTEGRASE"/>
    <property type="match status" value="1"/>
</dbReference>
<dbReference type="InterPro" id="IPR048020">
    <property type="entry name" value="Transpos_IS3"/>
</dbReference>
<comment type="caution">
    <text evidence="2">The sequence shown here is derived from an EMBL/GenBank/DDBJ whole genome shotgun (WGS) entry which is preliminary data.</text>
</comment>
<evidence type="ECO:0000313" key="2">
    <source>
        <dbReference type="EMBL" id="GFZ27651.1"/>
    </source>
</evidence>
<dbReference type="NCBIfam" id="NF033516">
    <property type="entry name" value="transpos_IS3"/>
    <property type="match status" value="1"/>
</dbReference>
<evidence type="ECO:0000259" key="1">
    <source>
        <dbReference type="PROSITE" id="PS50994"/>
    </source>
</evidence>
<dbReference type="InterPro" id="IPR001584">
    <property type="entry name" value="Integrase_cat-core"/>
</dbReference>
<dbReference type="Gene3D" id="3.30.420.10">
    <property type="entry name" value="Ribonuclease H-like superfamily/Ribonuclease H"/>
    <property type="match status" value="1"/>
</dbReference>
<gene>
    <name evidence="2" type="ORF">LCB40_15310</name>
</gene>
<name>A0A916QL80_9LACO</name>
<protein>
    <recommendedName>
        <fullName evidence="1">Integrase catalytic domain-containing protein</fullName>
    </recommendedName>
</protein>
<sequence>MTEKTVRYWMHKLDLKGIRRNKRKYSSYRGTIGKIAPNYIKRKFFAPLPNMKWYTDITEFHLSDKKLYLSPILDGCGNYIVSYAISEHPTLNMVMSMLNKALSKEKALNNCIFHTDQGCQYQSPVYQRALKLHGITQSMSRKGNSLDDGLMENFFGLLKTEMFYDQEYKYHNLQELREAIEEYIKYYNNERIKSRLKGLTPKEYRNQAFKHPAF</sequence>
<dbReference type="GO" id="GO:0015074">
    <property type="term" value="P:DNA integration"/>
    <property type="evidence" value="ECO:0007669"/>
    <property type="project" value="InterPro"/>
</dbReference>
<dbReference type="EMBL" id="BMAY01000015">
    <property type="protein sequence ID" value="GFZ27651.1"/>
    <property type="molecule type" value="Genomic_DNA"/>
</dbReference>
<dbReference type="SUPFAM" id="SSF53098">
    <property type="entry name" value="Ribonuclease H-like"/>
    <property type="match status" value="1"/>
</dbReference>
<keyword evidence="3" id="KW-1185">Reference proteome</keyword>
<organism evidence="2 3">
    <name type="scientific">Lactobacillus corticis</name>
    <dbReference type="NCBI Taxonomy" id="2201249"/>
    <lineage>
        <taxon>Bacteria</taxon>
        <taxon>Bacillati</taxon>
        <taxon>Bacillota</taxon>
        <taxon>Bacilli</taxon>
        <taxon>Lactobacillales</taxon>
        <taxon>Lactobacillaceae</taxon>
        <taxon>Lactobacillus</taxon>
    </lineage>
</organism>
<dbReference type="AlphaFoldDB" id="A0A916QL80"/>
<dbReference type="GO" id="GO:0003676">
    <property type="term" value="F:nucleic acid binding"/>
    <property type="evidence" value="ECO:0007669"/>
    <property type="project" value="InterPro"/>
</dbReference>
<dbReference type="Proteomes" id="UP000677218">
    <property type="component" value="Unassembled WGS sequence"/>
</dbReference>
<dbReference type="InterPro" id="IPR012337">
    <property type="entry name" value="RNaseH-like_sf"/>
</dbReference>
<reference evidence="2" key="1">
    <citation type="submission" date="2020-08" db="EMBL/GenBank/DDBJ databases">
        <title>Taxonomic study for Lactobacillus species isolated from hardwood bark.</title>
        <authorList>
            <person name="Tohno M."/>
            <person name="Tanizawa Y."/>
        </authorList>
    </citation>
    <scope>NUCLEOTIDE SEQUENCE</scope>
    <source>
        <strain evidence="2">B40</strain>
    </source>
</reference>
<accession>A0A916QL80</accession>
<proteinExistence type="predicted"/>
<evidence type="ECO:0000313" key="3">
    <source>
        <dbReference type="Proteomes" id="UP000677218"/>
    </source>
</evidence>
<dbReference type="InterPro" id="IPR050900">
    <property type="entry name" value="Transposase_IS3/IS150/IS904"/>
</dbReference>